<organism evidence="7 8">
    <name type="scientific">Heterobasidion irregulare (strain TC 32-1)</name>
    <dbReference type="NCBI Taxonomy" id="747525"/>
    <lineage>
        <taxon>Eukaryota</taxon>
        <taxon>Fungi</taxon>
        <taxon>Dikarya</taxon>
        <taxon>Basidiomycota</taxon>
        <taxon>Agaricomycotina</taxon>
        <taxon>Agaricomycetes</taxon>
        <taxon>Russulales</taxon>
        <taxon>Bondarzewiaceae</taxon>
        <taxon>Heterobasidion</taxon>
        <taxon>Heterobasidion annosum species complex</taxon>
    </lineage>
</organism>
<dbReference type="KEGG" id="hir:HETIRDRAFT_323141"/>
<dbReference type="FunCoup" id="W4K0B0">
    <property type="interactions" value="84"/>
</dbReference>
<evidence type="ECO:0000256" key="5">
    <source>
        <dbReference type="ARBA" id="ARBA00023136"/>
    </source>
</evidence>
<accession>W4K0B0</accession>
<dbReference type="HOGENOM" id="CLU_1525344_0_0_1"/>
<dbReference type="PRINTS" id="PR00251">
    <property type="entry name" value="BACTRLOPSIN"/>
</dbReference>
<protein>
    <submittedName>
        <fullName evidence="7">Uncharacterized protein</fullName>
    </submittedName>
</protein>
<evidence type="ECO:0000256" key="2">
    <source>
        <dbReference type="ARBA" id="ARBA00008130"/>
    </source>
</evidence>
<evidence type="ECO:0000313" key="8">
    <source>
        <dbReference type="Proteomes" id="UP000030671"/>
    </source>
</evidence>
<sequence>MPLSSQIIDPHPQYTRYAQWFFNAPLVIMTYSVHAGFPLIDSLLPLLMTDAAVVLGLFGTLAPQQYKWAYFIMSVSALFNVFGHLLSNTVHGAHSTSTYQTRMQHVRSIFALASIWTIYPIIWAFSEGWGVISTADTAIYYGFADLLSGPVFLVYILWTHEYEHVEPIEFPRDTKA</sequence>
<evidence type="ECO:0000256" key="6">
    <source>
        <dbReference type="SAM" id="Phobius"/>
    </source>
</evidence>
<feature type="transmembrane region" description="Helical" evidence="6">
    <location>
        <begin position="68"/>
        <end position="87"/>
    </location>
</feature>
<dbReference type="GO" id="GO:0005783">
    <property type="term" value="C:endoplasmic reticulum"/>
    <property type="evidence" value="ECO:0007669"/>
    <property type="project" value="TreeGrafter"/>
</dbReference>
<evidence type="ECO:0000256" key="1">
    <source>
        <dbReference type="ARBA" id="ARBA00004141"/>
    </source>
</evidence>
<dbReference type="RefSeq" id="XP_009549421.1">
    <property type="nucleotide sequence ID" value="XM_009551126.1"/>
</dbReference>
<evidence type="ECO:0000313" key="7">
    <source>
        <dbReference type="EMBL" id="ETW79164.1"/>
    </source>
</evidence>
<dbReference type="InParanoid" id="W4K0B0"/>
<dbReference type="AlphaFoldDB" id="W4K0B0"/>
<feature type="transmembrane region" description="Helical" evidence="6">
    <location>
        <begin position="20"/>
        <end position="37"/>
    </location>
</feature>
<dbReference type="Pfam" id="PF01036">
    <property type="entry name" value="Bac_rhodopsin"/>
    <property type="match status" value="1"/>
</dbReference>
<dbReference type="Gene3D" id="1.20.1070.10">
    <property type="entry name" value="Rhodopsin 7-helix transmembrane proteins"/>
    <property type="match status" value="1"/>
</dbReference>
<keyword evidence="5 6" id="KW-0472">Membrane</keyword>
<dbReference type="SMART" id="SM01021">
    <property type="entry name" value="Bac_rhodopsin"/>
    <property type="match status" value="1"/>
</dbReference>
<comment type="similarity">
    <text evidence="2">Belongs to the archaeal/bacterial/fungal opsin family.</text>
</comment>
<comment type="subcellular location">
    <subcellularLocation>
        <location evidence="1">Membrane</location>
        <topology evidence="1">Multi-pass membrane protein</topology>
    </subcellularLocation>
</comment>
<dbReference type="GeneID" id="20670941"/>
<evidence type="ECO:0000256" key="4">
    <source>
        <dbReference type="ARBA" id="ARBA00022989"/>
    </source>
</evidence>
<proteinExistence type="inferred from homology"/>
<keyword evidence="8" id="KW-1185">Reference proteome</keyword>
<reference evidence="7 8" key="1">
    <citation type="journal article" date="2012" name="New Phytol.">
        <title>Insight into trade-off between wood decay and parasitism from the genome of a fungal forest pathogen.</title>
        <authorList>
            <person name="Olson A."/>
            <person name="Aerts A."/>
            <person name="Asiegbu F."/>
            <person name="Belbahri L."/>
            <person name="Bouzid O."/>
            <person name="Broberg A."/>
            <person name="Canback B."/>
            <person name="Coutinho P.M."/>
            <person name="Cullen D."/>
            <person name="Dalman K."/>
            <person name="Deflorio G."/>
            <person name="van Diepen L.T."/>
            <person name="Dunand C."/>
            <person name="Duplessis S."/>
            <person name="Durling M."/>
            <person name="Gonthier P."/>
            <person name="Grimwood J."/>
            <person name="Fossdal C.G."/>
            <person name="Hansson D."/>
            <person name="Henrissat B."/>
            <person name="Hietala A."/>
            <person name="Himmelstrand K."/>
            <person name="Hoffmeister D."/>
            <person name="Hogberg N."/>
            <person name="James T.Y."/>
            <person name="Karlsson M."/>
            <person name="Kohler A."/>
            <person name="Kues U."/>
            <person name="Lee Y.H."/>
            <person name="Lin Y.C."/>
            <person name="Lind M."/>
            <person name="Lindquist E."/>
            <person name="Lombard V."/>
            <person name="Lucas S."/>
            <person name="Lunden K."/>
            <person name="Morin E."/>
            <person name="Murat C."/>
            <person name="Park J."/>
            <person name="Raffaello T."/>
            <person name="Rouze P."/>
            <person name="Salamov A."/>
            <person name="Schmutz J."/>
            <person name="Solheim H."/>
            <person name="Stahlberg J."/>
            <person name="Velez H."/>
            <person name="de Vries R.P."/>
            <person name="Wiebenga A."/>
            <person name="Woodward S."/>
            <person name="Yakovlev I."/>
            <person name="Garbelotto M."/>
            <person name="Martin F."/>
            <person name="Grigoriev I.V."/>
            <person name="Stenlid J."/>
        </authorList>
    </citation>
    <scope>NUCLEOTIDE SEQUENCE [LARGE SCALE GENOMIC DNA]</scope>
    <source>
        <strain evidence="7 8">TC 32-1</strain>
    </source>
</reference>
<name>W4K0B0_HETIT</name>
<dbReference type="InterPro" id="IPR001425">
    <property type="entry name" value="Arc/bac/fun_rhodopsins"/>
</dbReference>
<dbReference type="OrthoDB" id="536545at2759"/>
<keyword evidence="3 6" id="KW-0812">Transmembrane</keyword>
<dbReference type="PANTHER" id="PTHR28286:SF1">
    <property type="entry name" value="30 KDA HEAT SHOCK PROTEIN-RELATED"/>
    <property type="match status" value="1"/>
</dbReference>
<dbReference type="EMBL" id="KI925461">
    <property type="protein sequence ID" value="ETW79164.1"/>
    <property type="molecule type" value="Genomic_DNA"/>
</dbReference>
<feature type="transmembrane region" description="Helical" evidence="6">
    <location>
        <begin position="138"/>
        <end position="158"/>
    </location>
</feature>
<dbReference type="GO" id="GO:0005886">
    <property type="term" value="C:plasma membrane"/>
    <property type="evidence" value="ECO:0007669"/>
    <property type="project" value="TreeGrafter"/>
</dbReference>
<evidence type="ECO:0000256" key="3">
    <source>
        <dbReference type="ARBA" id="ARBA00022692"/>
    </source>
</evidence>
<gene>
    <name evidence="7" type="ORF">HETIRDRAFT_323141</name>
</gene>
<feature type="transmembrane region" description="Helical" evidence="6">
    <location>
        <begin position="108"/>
        <end position="126"/>
    </location>
</feature>
<dbReference type="PANTHER" id="PTHR28286">
    <property type="match status" value="1"/>
</dbReference>
<dbReference type="Proteomes" id="UP000030671">
    <property type="component" value="Unassembled WGS sequence"/>
</dbReference>
<keyword evidence="4 6" id="KW-1133">Transmembrane helix</keyword>
<dbReference type="SUPFAM" id="SSF81321">
    <property type="entry name" value="Family A G protein-coupled receptor-like"/>
    <property type="match status" value="1"/>
</dbReference>